<evidence type="ECO:0000256" key="1">
    <source>
        <dbReference type="SAM" id="MobiDB-lite"/>
    </source>
</evidence>
<evidence type="ECO:0000313" key="2">
    <source>
        <dbReference type="EMBL" id="NFV81327.1"/>
    </source>
</evidence>
<comment type="caution">
    <text evidence="2">The sequence shown here is derived from an EMBL/GenBank/DDBJ whole genome shotgun (WGS) entry which is preliminary data.</text>
</comment>
<sequence>MAKSKPKKPAPPKKQSPMDKMIAECVKKAQARKKSGQTDREWREQYAKTLKVEDEAAPLSETPFDGTTTRKKTAE</sequence>
<evidence type="ECO:0000313" key="3">
    <source>
        <dbReference type="Proteomes" id="UP000480684"/>
    </source>
</evidence>
<organism evidence="2 3">
    <name type="scientific">Magnetospirillum aberrantis SpK</name>
    <dbReference type="NCBI Taxonomy" id="908842"/>
    <lineage>
        <taxon>Bacteria</taxon>
        <taxon>Pseudomonadati</taxon>
        <taxon>Pseudomonadota</taxon>
        <taxon>Alphaproteobacteria</taxon>
        <taxon>Rhodospirillales</taxon>
        <taxon>Rhodospirillaceae</taxon>
        <taxon>Magnetospirillum</taxon>
    </lineage>
</organism>
<dbReference type="EMBL" id="JAAIYP010000039">
    <property type="protein sequence ID" value="NFV81327.1"/>
    <property type="molecule type" value="Genomic_DNA"/>
</dbReference>
<dbReference type="RefSeq" id="WP_163681237.1">
    <property type="nucleotide sequence ID" value="NZ_JAAIYP010000039.1"/>
</dbReference>
<name>A0A7C9UV29_9PROT</name>
<protein>
    <submittedName>
        <fullName evidence="2">Uncharacterized protein</fullName>
    </submittedName>
</protein>
<keyword evidence="3" id="KW-1185">Reference proteome</keyword>
<feature type="compositionally biased region" description="Basic residues" evidence="1">
    <location>
        <begin position="1"/>
        <end position="11"/>
    </location>
</feature>
<feature type="region of interest" description="Disordered" evidence="1">
    <location>
        <begin position="1"/>
        <end position="20"/>
    </location>
</feature>
<accession>A0A7C9UV29</accession>
<reference evidence="2 3" key="1">
    <citation type="submission" date="2020-02" db="EMBL/GenBank/DDBJ databases">
        <authorList>
            <person name="Dziuba M."/>
            <person name="Kuznetsov B."/>
            <person name="Mardanov A."/>
            <person name="Ravin N."/>
            <person name="Grouzdev D."/>
        </authorList>
    </citation>
    <scope>NUCLEOTIDE SEQUENCE [LARGE SCALE GENOMIC DNA]</scope>
    <source>
        <strain evidence="2 3">SpK</strain>
    </source>
</reference>
<proteinExistence type="predicted"/>
<dbReference type="AlphaFoldDB" id="A0A7C9UV29"/>
<feature type="region of interest" description="Disordered" evidence="1">
    <location>
        <begin position="49"/>
        <end position="75"/>
    </location>
</feature>
<gene>
    <name evidence="2" type="ORF">G4223_14515</name>
</gene>
<dbReference type="Proteomes" id="UP000480684">
    <property type="component" value="Unassembled WGS sequence"/>
</dbReference>